<dbReference type="AlphaFoldDB" id="A0A1F6E2B1"/>
<dbReference type="SUPFAM" id="SSF56784">
    <property type="entry name" value="HAD-like"/>
    <property type="match status" value="1"/>
</dbReference>
<reference evidence="1 2" key="1">
    <citation type="journal article" date="2016" name="Nat. Commun.">
        <title>Thousands of microbial genomes shed light on interconnected biogeochemical processes in an aquifer system.</title>
        <authorList>
            <person name="Anantharaman K."/>
            <person name="Brown C.T."/>
            <person name="Hug L.A."/>
            <person name="Sharon I."/>
            <person name="Castelle C.J."/>
            <person name="Probst A.J."/>
            <person name="Thomas B.C."/>
            <person name="Singh A."/>
            <person name="Wilkins M.J."/>
            <person name="Karaoz U."/>
            <person name="Brodie E.L."/>
            <person name="Williams K.H."/>
            <person name="Hubbard S.S."/>
            <person name="Banfield J.F."/>
        </authorList>
    </citation>
    <scope>NUCLEOTIDE SEQUENCE [LARGE SCALE GENOMIC DNA]</scope>
</reference>
<dbReference type="EMBL" id="MFLM01000022">
    <property type="protein sequence ID" value="OGG67798.1"/>
    <property type="molecule type" value="Genomic_DNA"/>
</dbReference>
<dbReference type="InterPro" id="IPR036412">
    <property type="entry name" value="HAD-like_sf"/>
</dbReference>
<gene>
    <name evidence="1" type="ORF">A3C95_02145</name>
</gene>
<organism evidence="1 2">
    <name type="scientific">Candidatus Kaiserbacteria bacterium RIFCSPHIGHO2_02_FULL_56_30</name>
    <dbReference type="NCBI Taxonomy" id="1798499"/>
    <lineage>
        <taxon>Bacteria</taxon>
        <taxon>Candidatus Kaiseribacteriota</taxon>
    </lineage>
</organism>
<proteinExistence type="predicted"/>
<accession>A0A1F6E2B1</accession>
<protein>
    <recommendedName>
        <fullName evidence="3">HAD family hydrolase</fullName>
    </recommendedName>
</protein>
<name>A0A1F6E2B1_9BACT</name>
<dbReference type="Gene3D" id="3.40.50.1000">
    <property type="entry name" value="HAD superfamily/HAD-like"/>
    <property type="match status" value="1"/>
</dbReference>
<dbReference type="Proteomes" id="UP000177107">
    <property type="component" value="Unassembled WGS sequence"/>
</dbReference>
<evidence type="ECO:0008006" key="3">
    <source>
        <dbReference type="Google" id="ProtNLM"/>
    </source>
</evidence>
<evidence type="ECO:0000313" key="1">
    <source>
        <dbReference type="EMBL" id="OGG67798.1"/>
    </source>
</evidence>
<comment type="caution">
    <text evidence="1">The sequence shown here is derived from an EMBL/GenBank/DDBJ whole genome shotgun (WGS) entry which is preliminary data.</text>
</comment>
<sequence length="146" mass="16542">MPVVIFDLYRTLYDPDKDALLPGVIDTLQRLKDAGMRLYVVTRDEGNRSDILLRLQIRDFFHGVLLVPSKSREVFQPLCASAGEVYVIGDRIKEEILYGNQCKAKTIWFKNGKFASEGPSVTGEEPWRTVTNMSEIVPIILKEPLG</sequence>
<dbReference type="InterPro" id="IPR023214">
    <property type="entry name" value="HAD_sf"/>
</dbReference>
<evidence type="ECO:0000313" key="2">
    <source>
        <dbReference type="Proteomes" id="UP000177107"/>
    </source>
</evidence>